<dbReference type="GO" id="GO:0005634">
    <property type="term" value="C:nucleus"/>
    <property type="evidence" value="ECO:0007669"/>
    <property type="project" value="UniProtKB-SubCell"/>
</dbReference>
<comment type="subcellular location">
    <subcellularLocation>
        <location evidence="4">Cytoplasm</location>
    </subcellularLocation>
    <subcellularLocation>
        <location evidence="4">Mitochondrion</location>
    </subcellularLocation>
    <subcellularLocation>
        <location evidence="4">Nucleus</location>
    </subcellularLocation>
</comment>
<dbReference type="AlphaFoldDB" id="A0A8J6EID4"/>
<dbReference type="Gene3D" id="3.40.30.10">
    <property type="entry name" value="Glutaredoxin"/>
    <property type="match status" value="1"/>
</dbReference>
<comment type="catalytic activity">
    <reaction evidence="4">
        <text>RX + glutathione = an S-substituted glutathione + a halide anion + H(+)</text>
        <dbReference type="Rhea" id="RHEA:16437"/>
        <dbReference type="ChEBI" id="CHEBI:15378"/>
        <dbReference type="ChEBI" id="CHEBI:16042"/>
        <dbReference type="ChEBI" id="CHEBI:17792"/>
        <dbReference type="ChEBI" id="CHEBI:57925"/>
        <dbReference type="ChEBI" id="CHEBI:90779"/>
        <dbReference type="EC" id="2.5.1.18"/>
    </reaction>
</comment>
<accession>A0A8J6EID4</accession>
<dbReference type="FunFam" id="1.20.1050.10:FF:000047">
    <property type="entry name" value="Glutathione S-transferase P"/>
    <property type="match status" value="1"/>
</dbReference>
<evidence type="ECO:0000259" key="6">
    <source>
        <dbReference type="PROSITE" id="PS50405"/>
    </source>
</evidence>
<dbReference type="InterPro" id="IPR036282">
    <property type="entry name" value="Glutathione-S-Trfase_C_sf"/>
</dbReference>
<protein>
    <recommendedName>
        <fullName evidence="4">Glutathione S-transferase</fullName>
        <ecNumber evidence="4">2.5.1.18</ecNumber>
    </recommendedName>
    <alternativeName>
        <fullName evidence="4">GST class-pi</fullName>
    </alternativeName>
</protein>
<dbReference type="SUPFAM" id="SSF52833">
    <property type="entry name" value="Thioredoxin-like"/>
    <property type="match status" value="1"/>
</dbReference>
<dbReference type="SUPFAM" id="SSF47616">
    <property type="entry name" value="GST C-terminal domain-like"/>
    <property type="match status" value="1"/>
</dbReference>
<evidence type="ECO:0000256" key="3">
    <source>
        <dbReference type="ARBA" id="ARBA00022679"/>
    </source>
</evidence>
<dbReference type="InterPro" id="IPR040079">
    <property type="entry name" value="Glutathione_S-Trfase"/>
</dbReference>
<keyword evidence="4" id="KW-0496">Mitochondrion</keyword>
<dbReference type="InterPro" id="IPR036249">
    <property type="entry name" value="Thioredoxin-like_sf"/>
</dbReference>
<dbReference type="GO" id="GO:0006749">
    <property type="term" value="P:glutathione metabolic process"/>
    <property type="evidence" value="ECO:0007669"/>
    <property type="project" value="UniProtKB-UniRule"/>
</dbReference>
<dbReference type="Pfam" id="PF02798">
    <property type="entry name" value="GST_N"/>
    <property type="match status" value="1"/>
</dbReference>
<keyword evidence="3 4" id="KW-0808">Transferase</keyword>
<dbReference type="GO" id="GO:0004364">
    <property type="term" value="F:glutathione transferase activity"/>
    <property type="evidence" value="ECO:0007669"/>
    <property type="project" value="UniProtKB-UniRule"/>
</dbReference>
<dbReference type="SFLD" id="SFLDS00019">
    <property type="entry name" value="Glutathione_Transferase_(cytos"/>
    <property type="match status" value="1"/>
</dbReference>
<feature type="domain" description="GST N-terminal" evidence="5">
    <location>
        <begin position="2"/>
        <end position="81"/>
    </location>
</feature>
<name>A0A8J6EID4_ELECQ</name>
<gene>
    <name evidence="7" type="ORF">GDO78_019730</name>
</gene>
<dbReference type="InterPro" id="IPR004046">
    <property type="entry name" value="GST_C"/>
</dbReference>
<evidence type="ECO:0000256" key="2">
    <source>
        <dbReference type="ARBA" id="ARBA00011738"/>
    </source>
</evidence>
<dbReference type="EC" id="2.5.1.18" evidence="4"/>
<dbReference type="CDD" id="cd03210">
    <property type="entry name" value="GST_C_Pi"/>
    <property type="match status" value="1"/>
</dbReference>
<dbReference type="InterPro" id="IPR003082">
    <property type="entry name" value="GST_pi"/>
</dbReference>
<keyword evidence="4" id="KW-0963">Cytoplasm</keyword>
<dbReference type="PANTHER" id="PTHR11571:SF141">
    <property type="entry name" value="GLUTATHIONE S-TRANSFERASE"/>
    <property type="match status" value="1"/>
</dbReference>
<dbReference type="GO" id="GO:0005829">
    <property type="term" value="C:cytosol"/>
    <property type="evidence" value="ECO:0007669"/>
    <property type="project" value="TreeGrafter"/>
</dbReference>
<dbReference type="SFLD" id="SFLDG00363">
    <property type="entry name" value="AMPS_(cytGST):_Alpha-__Mu-__Pi"/>
    <property type="match status" value="1"/>
</dbReference>
<evidence type="ECO:0000313" key="8">
    <source>
        <dbReference type="Proteomes" id="UP000770717"/>
    </source>
</evidence>
<dbReference type="PROSITE" id="PS50404">
    <property type="entry name" value="GST_NTER"/>
    <property type="match status" value="1"/>
</dbReference>
<dbReference type="PRINTS" id="PR01268">
    <property type="entry name" value="GSTRNSFRASEP"/>
</dbReference>
<comment type="similarity">
    <text evidence="1 4">Belongs to the GST superfamily. Pi family.</text>
</comment>
<dbReference type="CDD" id="cd03076">
    <property type="entry name" value="GST_N_Pi"/>
    <property type="match status" value="1"/>
</dbReference>
<keyword evidence="4" id="KW-0539">Nucleus</keyword>
<dbReference type="SFLD" id="SFLDG01205">
    <property type="entry name" value="AMPS.1"/>
    <property type="match status" value="1"/>
</dbReference>
<dbReference type="EMBL" id="WNTK01000434">
    <property type="protein sequence ID" value="KAG9469763.1"/>
    <property type="molecule type" value="Genomic_DNA"/>
</dbReference>
<dbReference type="InterPro" id="IPR010987">
    <property type="entry name" value="Glutathione-S-Trfase_C-like"/>
</dbReference>
<comment type="caution">
    <text evidence="7">The sequence shown here is derived from an EMBL/GenBank/DDBJ whole genome shotgun (WGS) entry which is preliminary data.</text>
</comment>
<proteinExistence type="inferred from homology"/>
<evidence type="ECO:0000313" key="7">
    <source>
        <dbReference type="EMBL" id="KAG9469763.1"/>
    </source>
</evidence>
<comment type="subunit">
    <text evidence="2 4">Homodimer.</text>
</comment>
<keyword evidence="8" id="KW-1185">Reference proteome</keyword>
<dbReference type="PROSITE" id="PS50405">
    <property type="entry name" value="GST_CTER"/>
    <property type="match status" value="1"/>
</dbReference>
<feature type="domain" description="GST C-terminal" evidence="6">
    <location>
        <begin position="83"/>
        <end position="204"/>
    </location>
</feature>
<organism evidence="7 8">
    <name type="scientific">Eleutherodactylus coqui</name>
    <name type="common">Puerto Rican coqui</name>
    <dbReference type="NCBI Taxonomy" id="57060"/>
    <lineage>
        <taxon>Eukaryota</taxon>
        <taxon>Metazoa</taxon>
        <taxon>Chordata</taxon>
        <taxon>Craniata</taxon>
        <taxon>Vertebrata</taxon>
        <taxon>Euteleostomi</taxon>
        <taxon>Amphibia</taxon>
        <taxon>Batrachia</taxon>
        <taxon>Anura</taxon>
        <taxon>Neobatrachia</taxon>
        <taxon>Hyloidea</taxon>
        <taxon>Eleutherodactylidae</taxon>
        <taxon>Eleutherodactylinae</taxon>
        <taxon>Eleutherodactylus</taxon>
        <taxon>Eleutherodactylus</taxon>
    </lineage>
</organism>
<dbReference type="OrthoDB" id="4951845at2759"/>
<evidence type="ECO:0000256" key="4">
    <source>
        <dbReference type="RuleBase" id="RU368105"/>
    </source>
</evidence>
<dbReference type="InterPro" id="IPR050213">
    <property type="entry name" value="GST_superfamily"/>
</dbReference>
<evidence type="ECO:0000259" key="5">
    <source>
        <dbReference type="PROSITE" id="PS50404"/>
    </source>
</evidence>
<sequence length="210" mass="23802">MPEYCITYFNVRGRCEAMRMLMADQGAEWKEEVVTHDMWLKGDLKKDAAFGQLPKFQDGNLTLYQSNAILRHLARNHGLYGKNPLEATLIDMVNDGVEDVRVKYARMIYQNYENGKDDYIKALATELGHFERLLASNKEGKGFMVGDEISFVDYNLLDVLRNHLVLAPDCLSGCPLLSAYVKRVSSRPKLDAFLSSPAHKNRPINGNGKQ</sequence>
<dbReference type="FunFam" id="3.40.30.10:FF:000071">
    <property type="entry name" value="Glutathione S-transferase P"/>
    <property type="match status" value="1"/>
</dbReference>
<dbReference type="Proteomes" id="UP000770717">
    <property type="component" value="Unassembled WGS sequence"/>
</dbReference>
<dbReference type="PANTHER" id="PTHR11571">
    <property type="entry name" value="GLUTATHIONE S-TRANSFERASE"/>
    <property type="match status" value="1"/>
</dbReference>
<comment type="function">
    <text evidence="4">Conjugation of reduced glutathione to a wide number of exogenous and endogenous hydrophobic electrophiles.</text>
</comment>
<reference evidence="7" key="1">
    <citation type="thesis" date="2020" institute="ProQuest LLC" country="789 East Eisenhower Parkway, Ann Arbor, MI, USA">
        <title>Comparative Genomics and Chromosome Evolution.</title>
        <authorList>
            <person name="Mudd A.B."/>
        </authorList>
    </citation>
    <scope>NUCLEOTIDE SEQUENCE</scope>
    <source>
        <strain evidence="7">HN-11 Male</strain>
        <tissue evidence="7">Kidney and liver</tissue>
    </source>
</reference>
<dbReference type="GO" id="GO:0005739">
    <property type="term" value="C:mitochondrion"/>
    <property type="evidence" value="ECO:0007669"/>
    <property type="project" value="UniProtKB-SubCell"/>
</dbReference>
<evidence type="ECO:0000256" key="1">
    <source>
        <dbReference type="ARBA" id="ARBA00007297"/>
    </source>
</evidence>
<dbReference type="Pfam" id="PF14497">
    <property type="entry name" value="GST_C_3"/>
    <property type="match status" value="1"/>
</dbReference>
<dbReference type="Gene3D" id="1.20.1050.10">
    <property type="match status" value="1"/>
</dbReference>
<dbReference type="InterPro" id="IPR004045">
    <property type="entry name" value="Glutathione_S-Trfase_N"/>
</dbReference>